<gene>
    <name evidence="9" type="ORF">FYJ76_14090</name>
    <name evidence="10" type="ORF">GMD52_15500</name>
</gene>
<feature type="domain" description="HTH araC/xylS-type" evidence="7">
    <location>
        <begin position="446"/>
        <end position="544"/>
    </location>
</feature>
<organism evidence="9 11">
    <name type="scientific">Ruthenibacterium lactatiformans</name>
    <dbReference type="NCBI Taxonomy" id="1550024"/>
    <lineage>
        <taxon>Bacteria</taxon>
        <taxon>Bacillati</taxon>
        <taxon>Bacillota</taxon>
        <taxon>Clostridia</taxon>
        <taxon>Eubacteriales</taxon>
        <taxon>Oscillospiraceae</taxon>
        <taxon>Ruthenibacterium</taxon>
    </lineage>
</organism>
<evidence type="ECO:0000313" key="9">
    <source>
        <dbReference type="EMBL" id="MST93047.1"/>
    </source>
</evidence>
<evidence type="ECO:0000256" key="6">
    <source>
        <dbReference type="PROSITE-ProRule" id="PRU00169"/>
    </source>
</evidence>
<evidence type="ECO:0000256" key="1">
    <source>
        <dbReference type="ARBA" id="ARBA00018672"/>
    </source>
</evidence>
<dbReference type="GO" id="GO:0043565">
    <property type="term" value="F:sequence-specific DNA binding"/>
    <property type="evidence" value="ECO:0007669"/>
    <property type="project" value="InterPro"/>
</dbReference>
<dbReference type="SMART" id="SM00448">
    <property type="entry name" value="REC"/>
    <property type="match status" value="1"/>
</dbReference>
<dbReference type="Pfam" id="PF12833">
    <property type="entry name" value="HTH_18"/>
    <property type="match status" value="1"/>
</dbReference>
<keyword evidence="4" id="KW-0804">Transcription</keyword>
<dbReference type="InterPro" id="IPR011006">
    <property type="entry name" value="CheY-like_superfamily"/>
</dbReference>
<dbReference type="InterPro" id="IPR020449">
    <property type="entry name" value="Tscrpt_reg_AraC-type_HTH"/>
</dbReference>
<dbReference type="CDD" id="cd17536">
    <property type="entry name" value="REC_YesN-like"/>
    <property type="match status" value="1"/>
</dbReference>
<keyword evidence="6" id="KW-0597">Phosphoprotein</keyword>
<sequence>MHHKRKQGAISMNVMIVDDEVLTRTNVKYILEAEIPAYTGTTSYMLCGEAGSGAEALEKLPVCRPDIVLSDMRMPGMNGLELCETLHKQYPHIQFIALSNYDDYEYVRGTLQNGAVDYLLKHHLYAKELSEALDKARERICGGGVPLSQLSGNNTAALRREFLLHLLTGFYTDSQEVDSRIRTLELPLASSRILPIAMCLDDYRSDSLRNNDLTNYSIINIVSEILSDQKNGVICYAEQGNYAILLSFAHTFSENAVSSVIHAALTRIRTCMSRFLNLSVSFSIGVLCPSFQQLPEAFQAVSEQLQNRFYQQPGGIVESFAPNAQADIFNYFNEEKENTLTFLVLAGDAAGVQEEIDDLFGYIRNARPPLPMAQMLFTDLLGVLNRICKQQALDMRDIYTDDVLPEKHLGEMSSLSSVHNWFSALFARLCAALQARTAHPVSIYVKQATSYIHAHFCEDISLASAAHEVNVTNVYLSRLFKQELGIGFNEYLMQVRIKRAQLLLQQGKLSLRQIAECCGFQDYTYFLKVFKKQSGVTPKEYQRSCLCNSPQ</sequence>
<protein>
    <recommendedName>
        <fullName evidence="1">Stage 0 sporulation protein A homolog</fullName>
    </recommendedName>
</protein>
<dbReference type="GO" id="GO:0000160">
    <property type="term" value="P:phosphorelay signal transduction system"/>
    <property type="evidence" value="ECO:0007669"/>
    <property type="project" value="InterPro"/>
</dbReference>
<evidence type="ECO:0000313" key="12">
    <source>
        <dbReference type="Proteomes" id="UP000449193"/>
    </source>
</evidence>
<comment type="caution">
    <text evidence="9">The sequence shown here is derived from an EMBL/GenBank/DDBJ whole genome shotgun (WGS) entry which is preliminary data.</text>
</comment>
<dbReference type="PROSITE" id="PS50110">
    <property type="entry name" value="RESPONSE_REGULATORY"/>
    <property type="match status" value="1"/>
</dbReference>
<comment type="function">
    <text evidence="5">May play the central regulatory role in sporulation. It may be an element of the effector pathway responsible for the activation of sporulation genes in response to nutritional stress. Spo0A may act in concert with spo0H (a sigma factor) to control the expression of some genes that are critical to the sporulation process.</text>
</comment>
<dbReference type="SUPFAM" id="SSF46689">
    <property type="entry name" value="Homeodomain-like"/>
    <property type="match status" value="2"/>
</dbReference>
<dbReference type="Proteomes" id="UP000431913">
    <property type="component" value="Unassembled WGS sequence"/>
</dbReference>
<feature type="domain" description="Response regulatory" evidence="8">
    <location>
        <begin position="13"/>
        <end position="136"/>
    </location>
</feature>
<dbReference type="PROSITE" id="PS01124">
    <property type="entry name" value="HTH_ARAC_FAMILY_2"/>
    <property type="match status" value="1"/>
</dbReference>
<dbReference type="Gene3D" id="1.10.10.60">
    <property type="entry name" value="Homeodomain-like"/>
    <property type="match status" value="2"/>
</dbReference>
<evidence type="ECO:0000256" key="2">
    <source>
        <dbReference type="ARBA" id="ARBA00023015"/>
    </source>
</evidence>
<dbReference type="PROSITE" id="PS00041">
    <property type="entry name" value="HTH_ARAC_FAMILY_1"/>
    <property type="match status" value="1"/>
</dbReference>
<keyword evidence="2" id="KW-0805">Transcription regulation</keyword>
<dbReference type="Proteomes" id="UP000449193">
    <property type="component" value="Unassembled WGS sequence"/>
</dbReference>
<dbReference type="SUPFAM" id="SSF52172">
    <property type="entry name" value="CheY-like"/>
    <property type="match status" value="1"/>
</dbReference>
<evidence type="ECO:0000256" key="5">
    <source>
        <dbReference type="ARBA" id="ARBA00024867"/>
    </source>
</evidence>
<dbReference type="InterPro" id="IPR001789">
    <property type="entry name" value="Sig_transdc_resp-reg_receiver"/>
</dbReference>
<dbReference type="GO" id="GO:0003700">
    <property type="term" value="F:DNA-binding transcription factor activity"/>
    <property type="evidence" value="ECO:0007669"/>
    <property type="project" value="InterPro"/>
</dbReference>
<dbReference type="PANTHER" id="PTHR43280">
    <property type="entry name" value="ARAC-FAMILY TRANSCRIPTIONAL REGULATOR"/>
    <property type="match status" value="1"/>
</dbReference>
<dbReference type="InterPro" id="IPR018062">
    <property type="entry name" value="HTH_AraC-typ_CS"/>
</dbReference>
<dbReference type="EMBL" id="WMZR01000027">
    <property type="protein sequence ID" value="MTS52928.1"/>
    <property type="molecule type" value="Genomic_DNA"/>
</dbReference>
<dbReference type="SMART" id="SM00342">
    <property type="entry name" value="HTH_ARAC"/>
    <property type="match status" value="1"/>
</dbReference>
<dbReference type="InterPro" id="IPR018060">
    <property type="entry name" value="HTH_AraC"/>
</dbReference>
<feature type="modified residue" description="4-aspartylphosphate" evidence="6">
    <location>
        <position position="71"/>
    </location>
</feature>
<reference evidence="10 12" key="1">
    <citation type="journal article" date="2019" name="Nat. Med.">
        <title>A library of human gut bacterial isolates paired with longitudinal multiomics data enables mechanistic microbiome research.</title>
        <authorList>
            <person name="Poyet M."/>
            <person name="Groussin M."/>
            <person name="Gibbons S.M."/>
            <person name="Avila-Pacheco J."/>
            <person name="Jiang X."/>
            <person name="Kearney S.M."/>
            <person name="Perrotta A.R."/>
            <person name="Berdy B."/>
            <person name="Zhao S."/>
            <person name="Lieberman T.D."/>
            <person name="Swanson P.K."/>
            <person name="Smith M."/>
            <person name="Roesemann S."/>
            <person name="Alexander J.E."/>
            <person name="Rich S.A."/>
            <person name="Livny J."/>
            <person name="Vlamakis H."/>
            <person name="Clish C."/>
            <person name="Bullock K."/>
            <person name="Deik A."/>
            <person name="Scott J."/>
            <person name="Pierce K.A."/>
            <person name="Xavier R.J."/>
            <person name="Alm E.J."/>
        </authorList>
    </citation>
    <scope>NUCLEOTIDE SEQUENCE [LARGE SCALE GENOMIC DNA]</scope>
    <source>
        <strain evidence="10 12">BIOML-A7</strain>
    </source>
</reference>
<dbReference type="Pfam" id="PF00072">
    <property type="entry name" value="Response_reg"/>
    <property type="match status" value="1"/>
</dbReference>
<dbReference type="PANTHER" id="PTHR43280:SF2">
    <property type="entry name" value="HTH-TYPE TRANSCRIPTIONAL REGULATOR EXSA"/>
    <property type="match status" value="1"/>
</dbReference>
<evidence type="ECO:0000256" key="4">
    <source>
        <dbReference type="ARBA" id="ARBA00023163"/>
    </source>
</evidence>
<dbReference type="InterPro" id="IPR009057">
    <property type="entry name" value="Homeodomain-like_sf"/>
</dbReference>
<evidence type="ECO:0000259" key="8">
    <source>
        <dbReference type="PROSITE" id="PS50110"/>
    </source>
</evidence>
<dbReference type="AlphaFoldDB" id="A0A6I2U5P3"/>
<proteinExistence type="predicted"/>
<dbReference type="EMBL" id="VUNJ01000019">
    <property type="protein sequence ID" value="MST93047.1"/>
    <property type="molecule type" value="Genomic_DNA"/>
</dbReference>
<dbReference type="PRINTS" id="PR00032">
    <property type="entry name" value="HTHARAC"/>
</dbReference>
<keyword evidence="3" id="KW-0238">DNA-binding</keyword>
<evidence type="ECO:0000313" key="11">
    <source>
        <dbReference type="Proteomes" id="UP000431913"/>
    </source>
</evidence>
<dbReference type="Gene3D" id="3.40.50.2300">
    <property type="match status" value="1"/>
</dbReference>
<name>A0A6I2U5P3_9FIRM</name>
<evidence type="ECO:0000256" key="3">
    <source>
        <dbReference type="ARBA" id="ARBA00023125"/>
    </source>
</evidence>
<reference evidence="9 11" key="2">
    <citation type="submission" date="2019-08" db="EMBL/GenBank/DDBJ databases">
        <title>In-depth cultivation of the pig gut microbiome towards novel bacterial diversity and tailored functional studies.</title>
        <authorList>
            <person name="Wylensek D."/>
            <person name="Hitch T.C.A."/>
            <person name="Clavel T."/>
        </authorList>
    </citation>
    <scope>NUCLEOTIDE SEQUENCE [LARGE SCALE GENOMIC DNA]</scope>
    <source>
        <strain evidence="9 11">WCA3-601-WT-6J</strain>
    </source>
</reference>
<accession>A0A6I2U5P3</accession>
<evidence type="ECO:0000259" key="7">
    <source>
        <dbReference type="PROSITE" id="PS01124"/>
    </source>
</evidence>
<evidence type="ECO:0000313" key="10">
    <source>
        <dbReference type="EMBL" id="MTS52928.1"/>
    </source>
</evidence>